<proteinExistence type="inferred from homology"/>
<dbReference type="RefSeq" id="WP_345525394.1">
    <property type="nucleotide sequence ID" value="NZ_BAABKN010000005.1"/>
</dbReference>
<dbReference type="InterPro" id="IPR002347">
    <property type="entry name" value="SDR_fam"/>
</dbReference>
<protein>
    <submittedName>
        <fullName evidence="3">3-oxoacyl-ACP reductase FabG</fullName>
    </submittedName>
</protein>
<dbReference type="Pfam" id="PF13561">
    <property type="entry name" value="adh_short_C2"/>
    <property type="match status" value="1"/>
</dbReference>
<comment type="caution">
    <text evidence="3">The sequence shown here is derived from an EMBL/GenBank/DDBJ whole genome shotgun (WGS) entry which is preliminary data.</text>
</comment>
<dbReference type="EMBL" id="BAABKN010000005">
    <property type="protein sequence ID" value="GAA4728068.1"/>
    <property type="molecule type" value="Genomic_DNA"/>
</dbReference>
<dbReference type="InterPro" id="IPR057326">
    <property type="entry name" value="KR_dom"/>
</dbReference>
<dbReference type="InterPro" id="IPR050259">
    <property type="entry name" value="SDR"/>
</dbReference>
<name>A0ABP8YEZ1_9ACTN</name>
<dbReference type="PRINTS" id="PR00081">
    <property type="entry name" value="GDHRDH"/>
</dbReference>
<gene>
    <name evidence="3" type="primary">fabG_3</name>
    <name evidence="3" type="ORF">GCM10023350_09010</name>
</gene>
<dbReference type="PANTHER" id="PTHR42879">
    <property type="entry name" value="3-OXOACYL-(ACYL-CARRIER-PROTEIN) REDUCTASE"/>
    <property type="match status" value="1"/>
</dbReference>
<evidence type="ECO:0000256" key="1">
    <source>
        <dbReference type="ARBA" id="ARBA00006484"/>
    </source>
</evidence>
<dbReference type="PANTHER" id="PTHR42879:SF2">
    <property type="entry name" value="3-OXOACYL-[ACYL-CARRIER-PROTEIN] REDUCTASE FABG"/>
    <property type="match status" value="1"/>
</dbReference>
<dbReference type="InterPro" id="IPR036291">
    <property type="entry name" value="NAD(P)-bd_dom_sf"/>
</dbReference>
<accession>A0ABP8YEZ1</accession>
<dbReference type="Proteomes" id="UP001499882">
    <property type="component" value="Unassembled WGS sequence"/>
</dbReference>
<evidence type="ECO:0000313" key="4">
    <source>
        <dbReference type="Proteomes" id="UP001499882"/>
    </source>
</evidence>
<sequence length="250" mass="26086">MTERVAIVTGAARGIGLGIATRLAGDGYPVALVDADEAAVTAAAGELAKTGARTIAIAANVTVTDDVENAVSRVAAELGAPTIMVNNAGITRDNLLAKMSDDDWDSVIAVHLRGPFLFCRAVQGYMREAQWGRIVNMSSIGARGNRGQANYSTVKAGIQGFTKALAFELGPFNVTANAVGPGFVETDMTRRTAERLGMSFDDFVKRAADSTPVRRVGQPADIASAVSYLVRDESSFVSGQVLYVSGGPVG</sequence>
<keyword evidence="4" id="KW-1185">Reference proteome</keyword>
<reference evidence="4" key="1">
    <citation type="journal article" date="2019" name="Int. J. Syst. Evol. Microbiol.">
        <title>The Global Catalogue of Microorganisms (GCM) 10K type strain sequencing project: providing services to taxonomists for standard genome sequencing and annotation.</title>
        <authorList>
            <consortium name="The Broad Institute Genomics Platform"/>
            <consortium name="The Broad Institute Genome Sequencing Center for Infectious Disease"/>
            <person name="Wu L."/>
            <person name="Ma J."/>
        </authorList>
    </citation>
    <scope>NUCLEOTIDE SEQUENCE [LARGE SCALE GENOMIC DNA]</scope>
    <source>
        <strain evidence="4">JCM 18532</strain>
    </source>
</reference>
<dbReference type="PRINTS" id="PR00080">
    <property type="entry name" value="SDRFAMILY"/>
</dbReference>
<feature type="domain" description="Ketoreductase" evidence="2">
    <location>
        <begin position="4"/>
        <end position="182"/>
    </location>
</feature>
<evidence type="ECO:0000313" key="3">
    <source>
        <dbReference type="EMBL" id="GAA4728068.1"/>
    </source>
</evidence>
<evidence type="ECO:0000259" key="2">
    <source>
        <dbReference type="SMART" id="SM00822"/>
    </source>
</evidence>
<dbReference type="Gene3D" id="3.40.50.720">
    <property type="entry name" value="NAD(P)-binding Rossmann-like Domain"/>
    <property type="match status" value="1"/>
</dbReference>
<comment type="similarity">
    <text evidence="1">Belongs to the short-chain dehydrogenases/reductases (SDR) family.</text>
</comment>
<dbReference type="SUPFAM" id="SSF51735">
    <property type="entry name" value="NAD(P)-binding Rossmann-fold domains"/>
    <property type="match status" value="1"/>
</dbReference>
<dbReference type="NCBIfam" id="NF009466">
    <property type="entry name" value="PRK12826.1-2"/>
    <property type="match status" value="1"/>
</dbReference>
<dbReference type="SMART" id="SM00822">
    <property type="entry name" value="PKS_KR"/>
    <property type="match status" value="1"/>
</dbReference>
<organism evidence="3 4">
    <name type="scientific">Nocardioides endophyticus</name>
    <dbReference type="NCBI Taxonomy" id="1353775"/>
    <lineage>
        <taxon>Bacteria</taxon>
        <taxon>Bacillati</taxon>
        <taxon>Actinomycetota</taxon>
        <taxon>Actinomycetes</taxon>
        <taxon>Propionibacteriales</taxon>
        <taxon>Nocardioidaceae</taxon>
        <taxon>Nocardioides</taxon>
    </lineage>
</organism>